<evidence type="ECO:0000313" key="10">
    <source>
        <dbReference type="Proteomes" id="UP000197032"/>
    </source>
</evidence>
<feature type="transmembrane region" description="Helical" evidence="7">
    <location>
        <begin position="268"/>
        <end position="286"/>
    </location>
</feature>
<feature type="transmembrane region" description="Helical" evidence="7">
    <location>
        <begin position="211"/>
        <end position="231"/>
    </location>
</feature>
<name>A0A1Z5HSP0_9FIRM</name>
<proteinExistence type="inferred from homology"/>
<dbReference type="Proteomes" id="UP000197032">
    <property type="component" value="Unassembled WGS sequence"/>
</dbReference>
<feature type="domain" description="EamA" evidence="8">
    <location>
        <begin position="12"/>
        <end position="141"/>
    </location>
</feature>
<organism evidence="9 10">
    <name type="scientific">Calderihabitans maritimus</name>
    <dbReference type="NCBI Taxonomy" id="1246530"/>
    <lineage>
        <taxon>Bacteria</taxon>
        <taxon>Bacillati</taxon>
        <taxon>Bacillota</taxon>
        <taxon>Clostridia</taxon>
        <taxon>Neomoorellales</taxon>
        <taxon>Calderihabitantaceae</taxon>
        <taxon>Calderihabitans</taxon>
    </lineage>
</organism>
<feature type="transmembrane region" description="Helical" evidence="7">
    <location>
        <begin position="70"/>
        <end position="87"/>
    </location>
</feature>
<feature type="transmembrane region" description="Helical" evidence="7">
    <location>
        <begin position="153"/>
        <end position="172"/>
    </location>
</feature>
<evidence type="ECO:0000256" key="3">
    <source>
        <dbReference type="ARBA" id="ARBA00022475"/>
    </source>
</evidence>
<dbReference type="SUPFAM" id="SSF103481">
    <property type="entry name" value="Multidrug resistance efflux transporter EmrE"/>
    <property type="match status" value="2"/>
</dbReference>
<dbReference type="GO" id="GO:0005886">
    <property type="term" value="C:plasma membrane"/>
    <property type="evidence" value="ECO:0007669"/>
    <property type="project" value="UniProtKB-SubCell"/>
</dbReference>
<dbReference type="InterPro" id="IPR051258">
    <property type="entry name" value="Diverse_Substrate_Transporter"/>
</dbReference>
<evidence type="ECO:0000313" key="9">
    <source>
        <dbReference type="EMBL" id="GAW92546.1"/>
    </source>
</evidence>
<dbReference type="InterPro" id="IPR037185">
    <property type="entry name" value="EmrE-like"/>
</dbReference>
<evidence type="ECO:0000256" key="2">
    <source>
        <dbReference type="ARBA" id="ARBA00007362"/>
    </source>
</evidence>
<dbReference type="InterPro" id="IPR000620">
    <property type="entry name" value="EamA_dom"/>
</dbReference>
<comment type="subcellular location">
    <subcellularLocation>
        <location evidence="1">Cell membrane</location>
        <topology evidence="1">Multi-pass membrane protein</topology>
    </subcellularLocation>
</comment>
<evidence type="ECO:0000259" key="8">
    <source>
        <dbReference type="Pfam" id="PF00892"/>
    </source>
</evidence>
<feature type="transmembrane region" description="Helical" evidence="7">
    <location>
        <begin position="243"/>
        <end position="262"/>
    </location>
</feature>
<feature type="transmembrane region" description="Helical" evidence="7">
    <location>
        <begin position="40"/>
        <end position="58"/>
    </location>
</feature>
<gene>
    <name evidence="9" type="ORF">KKC1_17000</name>
</gene>
<dbReference type="RefSeq" id="WP_088553864.1">
    <property type="nucleotide sequence ID" value="NZ_BDGJ01000084.1"/>
</dbReference>
<keyword evidence="6 7" id="KW-0472">Membrane</keyword>
<feature type="transmembrane region" description="Helical" evidence="7">
    <location>
        <begin position="99"/>
        <end position="117"/>
    </location>
</feature>
<dbReference type="PANTHER" id="PTHR42920:SF5">
    <property type="entry name" value="EAMA DOMAIN-CONTAINING PROTEIN"/>
    <property type="match status" value="1"/>
</dbReference>
<protein>
    <recommendedName>
        <fullName evidence="8">EamA domain-containing protein</fullName>
    </recommendedName>
</protein>
<feature type="transmembrane region" description="Helical" evidence="7">
    <location>
        <begin position="124"/>
        <end position="147"/>
    </location>
</feature>
<feature type="transmembrane region" description="Helical" evidence="7">
    <location>
        <begin position="12"/>
        <end position="34"/>
    </location>
</feature>
<sequence>MKPAKKISQVQADLALLMVALVWGFTFVTVKNALDDIGPHFFNAIRFFIAALFLAIIYHRRLKNFTKETLVAGVLIGIALFAGYGFQTVGLKYTTASNAGFITGLSVVLVPLFSTIITRQPPAWPIILAVIKSALGLALLSLGSSFQLNWGDFLVFLCAISFALHIILVGRYAPNLDPALLATVQIATVSAASSIWGWFTEIPPGSLSSEVISALFITAIPATALAFLIQTTMQSFTTPTRTAIIFSTEPVFAALFAFLFLGEILTPRQLLGAALILAAMLVAELLKGHKEDAVI</sequence>
<dbReference type="EMBL" id="BDGJ01000084">
    <property type="protein sequence ID" value="GAW92546.1"/>
    <property type="molecule type" value="Genomic_DNA"/>
</dbReference>
<keyword evidence="10" id="KW-1185">Reference proteome</keyword>
<comment type="caution">
    <text evidence="9">The sequence shown here is derived from an EMBL/GenBank/DDBJ whole genome shotgun (WGS) entry which is preliminary data.</text>
</comment>
<evidence type="ECO:0000256" key="6">
    <source>
        <dbReference type="ARBA" id="ARBA00023136"/>
    </source>
</evidence>
<reference evidence="10" key="1">
    <citation type="journal article" date="2017" name="Appl. Environ. Microbiol.">
        <title>Genomic analysis of Calderihabitans maritimus KKC1, a thermophilic hydrogenogenic carboxydotrophic bacterium isolated from marine sediment.</title>
        <authorList>
            <person name="Omae K."/>
            <person name="Yoneda Y."/>
            <person name="Fukuyama Y."/>
            <person name="Yoshida T."/>
            <person name="Sako Y."/>
        </authorList>
    </citation>
    <scope>NUCLEOTIDE SEQUENCE [LARGE SCALE GENOMIC DNA]</scope>
    <source>
        <strain evidence="10">KKC1</strain>
    </source>
</reference>
<comment type="similarity">
    <text evidence="2">Belongs to the EamA transporter family.</text>
</comment>
<evidence type="ECO:0000256" key="4">
    <source>
        <dbReference type="ARBA" id="ARBA00022692"/>
    </source>
</evidence>
<feature type="transmembrane region" description="Helical" evidence="7">
    <location>
        <begin position="179"/>
        <end position="199"/>
    </location>
</feature>
<keyword evidence="5 7" id="KW-1133">Transmembrane helix</keyword>
<keyword evidence="4 7" id="KW-0812">Transmembrane</keyword>
<dbReference type="AlphaFoldDB" id="A0A1Z5HSP0"/>
<accession>A0A1Z5HSP0</accession>
<dbReference type="PANTHER" id="PTHR42920">
    <property type="entry name" value="OS03G0707200 PROTEIN-RELATED"/>
    <property type="match status" value="1"/>
</dbReference>
<keyword evidence="3" id="KW-1003">Cell membrane</keyword>
<evidence type="ECO:0000256" key="1">
    <source>
        <dbReference type="ARBA" id="ARBA00004651"/>
    </source>
</evidence>
<evidence type="ECO:0000256" key="7">
    <source>
        <dbReference type="SAM" id="Phobius"/>
    </source>
</evidence>
<evidence type="ECO:0000256" key="5">
    <source>
        <dbReference type="ARBA" id="ARBA00022989"/>
    </source>
</evidence>
<feature type="domain" description="EamA" evidence="8">
    <location>
        <begin position="150"/>
        <end position="282"/>
    </location>
</feature>
<dbReference type="OrthoDB" id="9804865at2"/>
<dbReference type="Pfam" id="PF00892">
    <property type="entry name" value="EamA"/>
    <property type="match status" value="2"/>
</dbReference>